<dbReference type="Gene3D" id="3.90.550.10">
    <property type="entry name" value="Spore Coat Polysaccharide Biosynthesis Protein SpsA, Chain A"/>
    <property type="match status" value="1"/>
</dbReference>
<evidence type="ECO:0000259" key="1">
    <source>
        <dbReference type="Pfam" id="PF00535"/>
    </source>
</evidence>
<protein>
    <submittedName>
        <fullName evidence="2">Glycosyltransferase family 2 protein</fullName>
    </submittedName>
</protein>
<comment type="caution">
    <text evidence="2">The sequence shown here is derived from an EMBL/GenBank/DDBJ whole genome shotgun (WGS) entry which is preliminary data.</text>
</comment>
<dbReference type="RefSeq" id="WP_289363234.1">
    <property type="nucleotide sequence ID" value="NZ_JAUCBP010000001.1"/>
</dbReference>
<dbReference type="Pfam" id="PF00535">
    <property type="entry name" value="Glycos_transf_2"/>
    <property type="match status" value="1"/>
</dbReference>
<dbReference type="InterPro" id="IPR050834">
    <property type="entry name" value="Glycosyltransf_2"/>
</dbReference>
<gene>
    <name evidence="2" type="ORF">QTP81_01630</name>
</gene>
<proteinExistence type="predicted"/>
<sequence>MSNSSPVVSVVIPMYNVAKYIRESLNSVLVQTFRDFEVICVDDGCSDETVAIVKRYSDPRIKIVQQANRGLSGARNTGIAAATGRFVALLDADDRWHSEKLQRHVAHLLQRPHVGVSYSPSLFMDDDSNDLNIGQFPKLTNISKKHVFCRNPIGNGSAPVIRKSVFEQVAYWQDGRKMYFDESLRQSEDIECWTRICLQTNAQFEGIAQPLTYYRVNAGGLSANLDKQLESWKNAMRKLRSQHTRFFAAYYRLALAYQHRYLTRRAIQSGNRSAALKHLARAIKCDGRIFIEEPLRSINTMVCTLLSMLPRGLYKAIEKVGMNLNAALR</sequence>
<keyword evidence="3" id="KW-1185">Reference proteome</keyword>
<name>A0ABT7SUT6_9ALTE</name>
<reference evidence="2 3" key="1">
    <citation type="submission" date="2023-06" db="EMBL/GenBank/DDBJ databases">
        <title>Alteromonas sp. ASW11-36 isolated from intertidal sand.</title>
        <authorList>
            <person name="Li Y."/>
        </authorList>
    </citation>
    <scope>NUCLEOTIDE SEQUENCE [LARGE SCALE GENOMIC DNA]</scope>
    <source>
        <strain evidence="2 3">ASW11-36</strain>
    </source>
</reference>
<dbReference type="Proteomes" id="UP001234343">
    <property type="component" value="Unassembled WGS sequence"/>
</dbReference>
<dbReference type="EMBL" id="JAUCBP010000001">
    <property type="protein sequence ID" value="MDM7859304.1"/>
    <property type="molecule type" value="Genomic_DNA"/>
</dbReference>
<feature type="domain" description="Glycosyltransferase 2-like" evidence="1">
    <location>
        <begin position="9"/>
        <end position="167"/>
    </location>
</feature>
<dbReference type="SUPFAM" id="SSF53448">
    <property type="entry name" value="Nucleotide-diphospho-sugar transferases"/>
    <property type="match status" value="1"/>
</dbReference>
<organism evidence="2 3">
    <name type="scientific">Alteromonas arenosi</name>
    <dbReference type="NCBI Taxonomy" id="3055817"/>
    <lineage>
        <taxon>Bacteria</taxon>
        <taxon>Pseudomonadati</taxon>
        <taxon>Pseudomonadota</taxon>
        <taxon>Gammaproteobacteria</taxon>
        <taxon>Alteromonadales</taxon>
        <taxon>Alteromonadaceae</taxon>
        <taxon>Alteromonas/Salinimonas group</taxon>
        <taxon>Alteromonas</taxon>
    </lineage>
</organism>
<dbReference type="CDD" id="cd00761">
    <property type="entry name" value="Glyco_tranf_GTA_type"/>
    <property type="match status" value="1"/>
</dbReference>
<dbReference type="PANTHER" id="PTHR43685">
    <property type="entry name" value="GLYCOSYLTRANSFERASE"/>
    <property type="match status" value="1"/>
</dbReference>
<evidence type="ECO:0000313" key="2">
    <source>
        <dbReference type="EMBL" id="MDM7859304.1"/>
    </source>
</evidence>
<evidence type="ECO:0000313" key="3">
    <source>
        <dbReference type="Proteomes" id="UP001234343"/>
    </source>
</evidence>
<dbReference type="InterPro" id="IPR001173">
    <property type="entry name" value="Glyco_trans_2-like"/>
</dbReference>
<accession>A0ABT7SUT6</accession>
<dbReference type="PANTHER" id="PTHR43685:SF2">
    <property type="entry name" value="GLYCOSYLTRANSFERASE 2-LIKE DOMAIN-CONTAINING PROTEIN"/>
    <property type="match status" value="1"/>
</dbReference>
<dbReference type="InterPro" id="IPR029044">
    <property type="entry name" value="Nucleotide-diphossugar_trans"/>
</dbReference>